<accession>A0ABT1X8Q7</accession>
<keyword evidence="13" id="KW-1185">Reference proteome</keyword>
<name>A0ABT1X8Q7_9PROT</name>
<dbReference type="EMBL" id="JANJOU010000021">
    <property type="protein sequence ID" value="MCR0984495.1"/>
    <property type="molecule type" value="Genomic_DNA"/>
</dbReference>
<gene>
    <name evidence="10 12" type="primary">rpe</name>
    <name evidence="12" type="ORF">NRP21_20770</name>
</gene>
<evidence type="ECO:0000256" key="2">
    <source>
        <dbReference type="ARBA" id="ARBA00001936"/>
    </source>
</evidence>
<feature type="binding site" evidence="10">
    <location>
        <position position="14"/>
    </location>
    <ligand>
        <name>substrate</name>
    </ligand>
</feature>
<dbReference type="Gene3D" id="3.20.20.70">
    <property type="entry name" value="Aldolase class I"/>
    <property type="match status" value="1"/>
</dbReference>
<evidence type="ECO:0000256" key="9">
    <source>
        <dbReference type="ARBA" id="ARBA00023235"/>
    </source>
</evidence>
<dbReference type="SUPFAM" id="SSF51366">
    <property type="entry name" value="Ribulose-phoshate binding barrel"/>
    <property type="match status" value="1"/>
</dbReference>
<evidence type="ECO:0000313" key="13">
    <source>
        <dbReference type="Proteomes" id="UP001524642"/>
    </source>
</evidence>
<evidence type="ECO:0000256" key="8">
    <source>
        <dbReference type="ARBA" id="ARBA00022723"/>
    </source>
</evidence>
<feature type="binding site" evidence="10">
    <location>
        <position position="181"/>
    </location>
    <ligand>
        <name>a divalent metal cation</name>
        <dbReference type="ChEBI" id="CHEBI:60240"/>
    </ligand>
</feature>
<reference evidence="12 13" key="1">
    <citation type="submission" date="2022-06" db="EMBL/GenBank/DDBJ databases">
        <title>Roseomonas CN29.</title>
        <authorList>
            <person name="Cheng Y."/>
            <person name="He X."/>
        </authorList>
    </citation>
    <scope>NUCLEOTIDE SEQUENCE [LARGE SCALE GENOMIC DNA]</scope>
    <source>
        <strain evidence="12 13">CN29</strain>
    </source>
</reference>
<protein>
    <recommendedName>
        <fullName evidence="7 10">Ribulose-phosphate 3-epimerase</fullName>
        <ecNumber evidence="7 10">5.1.3.1</ecNumber>
    </recommendedName>
</protein>
<dbReference type="InterPro" id="IPR011060">
    <property type="entry name" value="RibuloseP-bd_barrel"/>
</dbReference>
<dbReference type="Pfam" id="PF00834">
    <property type="entry name" value="Ribul_P_3_epim"/>
    <property type="match status" value="1"/>
</dbReference>
<dbReference type="InterPro" id="IPR026019">
    <property type="entry name" value="Ribul_P_3_epim"/>
</dbReference>
<feature type="binding site" evidence="10">
    <location>
        <position position="39"/>
    </location>
    <ligand>
        <name>a divalent metal cation</name>
        <dbReference type="ChEBI" id="CHEBI:60240"/>
    </ligand>
</feature>
<comment type="similarity">
    <text evidence="6 10 11">Belongs to the ribulose-phosphate 3-epimerase family.</text>
</comment>
<evidence type="ECO:0000256" key="7">
    <source>
        <dbReference type="ARBA" id="ARBA00013188"/>
    </source>
</evidence>
<evidence type="ECO:0000256" key="6">
    <source>
        <dbReference type="ARBA" id="ARBA00009541"/>
    </source>
</evidence>
<dbReference type="HAMAP" id="MF_02227">
    <property type="entry name" value="RPE"/>
    <property type="match status" value="1"/>
</dbReference>
<feature type="binding site" evidence="10">
    <location>
        <position position="72"/>
    </location>
    <ligand>
        <name>a divalent metal cation</name>
        <dbReference type="ChEBI" id="CHEBI:60240"/>
    </ligand>
</feature>
<evidence type="ECO:0000256" key="11">
    <source>
        <dbReference type="PIRNR" id="PIRNR001461"/>
    </source>
</evidence>
<feature type="binding site" evidence="10">
    <location>
        <begin position="148"/>
        <end position="151"/>
    </location>
    <ligand>
        <name>substrate</name>
    </ligand>
</feature>
<dbReference type="CDD" id="cd00429">
    <property type="entry name" value="RPE"/>
    <property type="match status" value="1"/>
</dbReference>
<comment type="catalytic activity">
    <reaction evidence="1 10 11">
        <text>D-ribulose 5-phosphate = D-xylulose 5-phosphate</text>
        <dbReference type="Rhea" id="RHEA:13677"/>
        <dbReference type="ChEBI" id="CHEBI:57737"/>
        <dbReference type="ChEBI" id="CHEBI:58121"/>
        <dbReference type="EC" id="5.1.3.1"/>
    </reaction>
</comment>
<feature type="active site" description="Proton acceptor" evidence="10">
    <location>
        <position position="41"/>
    </location>
</feature>
<comment type="pathway">
    <text evidence="10">Carbohydrate degradation.</text>
</comment>
<dbReference type="InterPro" id="IPR013785">
    <property type="entry name" value="Aldolase_TIM"/>
</dbReference>
<evidence type="ECO:0000256" key="3">
    <source>
        <dbReference type="ARBA" id="ARBA00001941"/>
    </source>
</evidence>
<dbReference type="NCBIfam" id="TIGR01163">
    <property type="entry name" value="rpe"/>
    <property type="match status" value="1"/>
</dbReference>
<proteinExistence type="inferred from homology"/>
<comment type="cofactor">
    <cofactor evidence="4">
        <name>Zn(2+)</name>
        <dbReference type="ChEBI" id="CHEBI:29105"/>
    </cofactor>
</comment>
<comment type="cofactor">
    <cofactor evidence="5">
        <name>Fe(2+)</name>
        <dbReference type="ChEBI" id="CHEBI:29033"/>
    </cofactor>
</comment>
<dbReference type="Proteomes" id="UP001524642">
    <property type="component" value="Unassembled WGS sequence"/>
</dbReference>
<organism evidence="12 13">
    <name type="scientific">Roseomonas populi</name>
    <dbReference type="NCBI Taxonomy" id="3121582"/>
    <lineage>
        <taxon>Bacteria</taxon>
        <taxon>Pseudomonadati</taxon>
        <taxon>Pseudomonadota</taxon>
        <taxon>Alphaproteobacteria</taxon>
        <taxon>Acetobacterales</taxon>
        <taxon>Roseomonadaceae</taxon>
        <taxon>Roseomonas</taxon>
    </lineage>
</organism>
<evidence type="ECO:0000256" key="1">
    <source>
        <dbReference type="ARBA" id="ARBA00001782"/>
    </source>
</evidence>
<dbReference type="NCBIfam" id="NF004076">
    <property type="entry name" value="PRK05581.1-4"/>
    <property type="match status" value="1"/>
</dbReference>
<dbReference type="PROSITE" id="PS01085">
    <property type="entry name" value="RIBUL_P_3_EPIMER_1"/>
    <property type="match status" value="1"/>
</dbReference>
<dbReference type="EC" id="5.1.3.1" evidence="7 10"/>
<feature type="binding site" evidence="10">
    <location>
        <position position="41"/>
    </location>
    <ligand>
        <name>a divalent metal cation</name>
        <dbReference type="ChEBI" id="CHEBI:60240"/>
    </ligand>
</feature>
<feature type="active site" description="Proton donor" evidence="10">
    <location>
        <position position="181"/>
    </location>
</feature>
<comment type="cofactor">
    <cofactor evidence="3">
        <name>Co(2+)</name>
        <dbReference type="ChEBI" id="CHEBI:48828"/>
    </cofactor>
</comment>
<dbReference type="RefSeq" id="WP_257718149.1">
    <property type="nucleotide sequence ID" value="NZ_JANJOU010000021.1"/>
</dbReference>
<keyword evidence="8 10" id="KW-0479">Metal-binding</keyword>
<dbReference type="PIRSF" id="PIRSF001461">
    <property type="entry name" value="RPE"/>
    <property type="match status" value="1"/>
</dbReference>
<evidence type="ECO:0000256" key="5">
    <source>
        <dbReference type="ARBA" id="ARBA00001954"/>
    </source>
</evidence>
<comment type="cofactor">
    <cofactor evidence="2">
        <name>Mn(2+)</name>
        <dbReference type="ChEBI" id="CHEBI:29035"/>
    </cofactor>
</comment>
<comment type="function">
    <text evidence="10">Catalyzes the reversible epimerization of D-ribulose 5-phosphate to D-xylulose 5-phosphate.</text>
</comment>
<dbReference type="GO" id="GO:0004750">
    <property type="term" value="F:D-ribulose-phosphate 3-epimerase activity"/>
    <property type="evidence" value="ECO:0007669"/>
    <property type="project" value="UniProtKB-EC"/>
</dbReference>
<feature type="binding site" evidence="10">
    <location>
        <position position="72"/>
    </location>
    <ligand>
        <name>substrate</name>
    </ligand>
</feature>
<sequence length="234" mass="24430">MTRATSHPVLIAPSLLAADFTRLAEEVEAIEAAGADWLHLDIMDGHFVPNISFGPAIVKALRPLTRMPFDVHLMISPADPYLAAFAEAGADLISLHPEAGPHLHRSFQTIRGLGKKAGVVLNPGTPVEVVAPVLDMLDLILVMSVNPGFGGQSFIESQLGKIAALRGMIDRSGRDIRLQVDGGVTARTAPMCIEAGADVLVAGTAVFGAPDRAAAVAAIRGPVGAARNIEDARA</sequence>
<dbReference type="InterPro" id="IPR000056">
    <property type="entry name" value="Ribul_P_3_epim-like"/>
</dbReference>
<comment type="caution">
    <text evidence="12">The sequence shown here is derived from an EMBL/GenBank/DDBJ whole genome shotgun (WGS) entry which is preliminary data.</text>
</comment>
<keyword evidence="9 10" id="KW-0413">Isomerase</keyword>
<dbReference type="PROSITE" id="PS01086">
    <property type="entry name" value="RIBUL_P_3_EPIMER_2"/>
    <property type="match status" value="1"/>
</dbReference>
<comment type="cofactor">
    <cofactor evidence="10">
        <name>a divalent metal cation</name>
        <dbReference type="ChEBI" id="CHEBI:60240"/>
    </cofactor>
    <text evidence="10">Binds 1 divalent metal cation per subunit.</text>
</comment>
<feature type="binding site" evidence="10">
    <location>
        <begin position="181"/>
        <end position="183"/>
    </location>
    <ligand>
        <name>substrate</name>
    </ligand>
</feature>
<evidence type="ECO:0000256" key="10">
    <source>
        <dbReference type="HAMAP-Rule" id="MF_02227"/>
    </source>
</evidence>
<keyword evidence="10 11" id="KW-0119">Carbohydrate metabolism</keyword>
<comment type="caution">
    <text evidence="10">Lacks conserved residue(s) required for the propagation of feature annotation.</text>
</comment>
<evidence type="ECO:0000256" key="4">
    <source>
        <dbReference type="ARBA" id="ARBA00001947"/>
    </source>
</evidence>
<dbReference type="PANTHER" id="PTHR11749">
    <property type="entry name" value="RIBULOSE-5-PHOSPHATE-3-EPIMERASE"/>
    <property type="match status" value="1"/>
</dbReference>
<evidence type="ECO:0000313" key="12">
    <source>
        <dbReference type="EMBL" id="MCR0984495.1"/>
    </source>
</evidence>